<dbReference type="Proteomes" id="UP001642409">
    <property type="component" value="Unassembled WGS sequence"/>
</dbReference>
<dbReference type="EMBL" id="CAXDID020000007">
    <property type="protein sequence ID" value="CAL5977072.1"/>
    <property type="molecule type" value="Genomic_DNA"/>
</dbReference>
<feature type="transmembrane region" description="Helical" evidence="1">
    <location>
        <begin position="156"/>
        <end position="183"/>
    </location>
</feature>
<keyword evidence="5" id="KW-1185">Reference proteome</keyword>
<dbReference type="AlphaFoldDB" id="A0AA86QZ80"/>
<name>A0AA86QZ80_9EUKA</name>
<dbReference type="EMBL" id="CAXDID020000021">
    <property type="protein sequence ID" value="CAL5987079.1"/>
    <property type="molecule type" value="Genomic_DNA"/>
</dbReference>
<organism evidence="2">
    <name type="scientific">Hexamita inflata</name>
    <dbReference type="NCBI Taxonomy" id="28002"/>
    <lineage>
        <taxon>Eukaryota</taxon>
        <taxon>Metamonada</taxon>
        <taxon>Diplomonadida</taxon>
        <taxon>Hexamitidae</taxon>
        <taxon>Hexamitinae</taxon>
        <taxon>Hexamita</taxon>
    </lineage>
</organism>
<keyword evidence="1" id="KW-0472">Membrane</keyword>
<keyword evidence="1" id="KW-1133">Transmembrane helix</keyword>
<protein>
    <submittedName>
        <fullName evidence="3">Hypothetical_protein</fullName>
    </submittedName>
</protein>
<evidence type="ECO:0000313" key="5">
    <source>
        <dbReference type="Proteomes" id="UP001642409"/>
    </source>
</evidence>
<gene>
    <name evidence="3" type="ORF">HINF_LOCUS4133</name>
    <name evidence="2" type="ORF">HINF_LOCUS50049</name>
    <name evidence="4" type="ORF">HINF_LOCUS9713</name>
</gene>
<comment type="caution">
    <text evidence="2">The sequence shown here is derived from an EMBL/GenBank/DDBJ whole genome shotgun (WGS) entry which is preliminary data.</text>
</comment>
<reference evidence="3 5" key="2">
    <citation type="submission" date="2024-07" db="EMBL/GenBank/DDBJ databases">
        <authorList>
            <person name="Akdeniz Z."/>
        </authorList>
    </citation>
    <scope>NUCLEOTIDE SEQUENCE [LARGE SCALE GENOMIC DNA]</scope>
</reference>
<feature type="transmembrane region" description="Helical" evidence="1">
    <location>
        <begin position="125"/>
        <end position="144"/>
    </location>
</feature>
<proteinExistence type="predicted"/>
<sequence length="211" mass="23995">MSTDIAIVIMYIKSKEQCEEELYALVTGLVFCQISRKAIIELFFLMQNTNEQGYRYNNTVIVCLVASFLIAAFLFIILEVTSVVYYFSKLSKVDKYLRIVLFAADLSAGAAFVEIAWISKALQNQFFSIIIVLGLTIFQIVYEIKQNIWTENSDVVRSVFFCGLNAQISSIIVVIIELSIGYYTTKTKISQTKKVTKSVDSLDLDRQFGFK</sequence>
<keyword evidence="1" id="KW-0812">Transmembrane</keyword>
<evidence type="ECO:0000313" key="2">
    <source>
        <dbReference type="EMBL" id="CAI9962404.1"/>
    </source>
</evidence>
<dbReference type="EMBL" id="CATOUU010000952">
    <property type="protein sequence ID" value="CAI9962404.1"/>
    <property type="molecule type" value="Genomic_DNA"/>
</dbReference>
<evidence type="ECO:0000313" key="4">
    <source>
        <dbReference type="EMBL" id="CAL5987079.1"/>
    </source>
</evidence>
<reference evidence="2" key="1">
    <citation type="submission" date="2023-06" db="EMBL/GenBank/DDBJ databases">
        <authorList>
            <person name="Kurt Z."/>
        </authorList>
    </citation>
    <scope>NUCLEOTIDE SEQUENCE</scope>
</reference>
<feature type="transmembrane region" description="Helical" evidence="1">
    <location>
        <begin position="99"/>
        <end position="119"/>
    </location>
</feature>
<accession>A0AA86QZ80</accession>
<evidence type="ECO:0000256" key="1">
    <source>
        <dbReference type="SAM" id="Phobius"/>
    </source>
</evidence>
<feature type="transmembrane region" description="Helical" evidence="1">
    <location>
        <begin position="59"/>
        <end position="87"/>
    </location>
</feature>
<evidence type="ECO:0000313" key="3">
    <source>
        <dbReference type="EMBL" id="CAL5977072.1"/>
    </source>
</evidence>